<dbReference type="InterPro" id="IPR013784">
    <property type="entry name" value="Carb-bd-like_fold"/>
</dbReference>
<feature type="signal peptide" evidence="4">
    <location>
        <begin position="1"/>
        <end position="24"/>
    </location>
</feature>
<keyword evidence="4" id="KW-0732">Signal</keyword>
<keyword evidence="6" id="KW-1185">Reference proteome</keyword>
<proteinExistence type="predicted"/>
<protein>
    <recommendedName>
        <fullName evidence="2">alpha-amylase</fullName>
        <ecNumber evidence="2">3.2.1.1</ecNumber>
    </recommendedName>
    <alternativeName>
        <fullName evidence="3">1,4-alpha-D-glucan glucanohydrolase</fullName>
    </alternativeName>
</protein>
<evidence type="ECO:0000256" key="2">
    <source>
        <dbReference type="ARBA" id="ARBA00012595"/>
    </source>
</evidence>
<dbReference type="SUPFAM" id="SSF49464">
    <property type="entry name" value="Carboxypeptidase regulatory domain-like"/>
    <property type="match status" value="1"/>
</dbReference>
<dbReference type="InterPro" id="IPR013783">
    <property type="entry name" value="Ig-like_fold"/>
</dbReference>
<evidence type="ECO:0000256" key="4">
    <source>
        <dbReference type="SAM" id="SignalP"/>
    </source>
</evidence>
<name>A0ABQ3XBX2_9ACTN</name>
<comment type="caution">
    <text evidence="5">The sequence shown here is derived from an EMBL/GenBank/DDBJ whole genome shotgun (WGS) entry which is preliminary data.</text>
</comment>
<reference evidence="5 6" key="1">
    <citation type="submission" date="2021-01" db="EMBL/GenBank/DDBJ databases">
        <title>Whole genome shotgun sequence of Actinoplanes couchii NBRC 106145.</title>
        <authorList>
            <person name="Komaki H."/>
            <person name="Tamura T."/>
        </authorList>
    </citation>
    <scope>NUCLEOTIDE SEQUENCE [LARGE SCALE GENOMIC DNA]</scope>
    <source>
        <strain evidence="5 6">NBRC 106145</strain>
    </source>
</reference>
<evidence type="ECO:0000256" key="1">
    <source>
        <dbReference type="ARBA" id="ARBA00000548"/>
    </source>
</evidence>
<comment type="catalytic activity">
    <reaction evidence="1">
        <text>Endohydrolysis of (1-&gt;4)-alpha-D-glucosidic linkages in polysaccharides containing three or more (1-&gt;4)-alpha-linked D-glucose units.</text>
        <dbReference type="EC" id="3.2.1.1"/>
    </reaction>
</comment>
<dbReference type="RefSeq" id="WP_203797420.1">
    <property type="nucleotide sequence ID" value="NZ_BAAAQE010000027.1"/>
</dbReference>
<dbReference type="InterPro" id="IPR008969">
    <property type="entry name" value="CarboxyPept-like_regulatory"/>
</dbReference>
<feature type="chain" id="PRO_5047360545" description="alpha-amylase" evidence="4">
    <location>
        <begin position="25"/>
        <end position="295"/>
    </location>
</feature>
<evidence type="ECO:0000313" key="5">
    <source>
        <dbReference type="EMBL" id="GID56012.1"/>
    </source>
</evidence>
<evidence type="ECO:0000313" key="6">
    <source>
        <dbReference type="Proteomes" id="UP000612282"/>
    </source>
</evidence>
<dbReference type="Proteomes" id="UP000612282">
    <property type="component" value="Unassembled WGS sequence"/>
</dbReference>
<dbReference type="EC" id="3.2.1.1" evidence="2"/>
<dbReference type="Gene3D" id="2.60.40.10">
    <property type="entry name" value="Immunoglobulins"/>
    <property type="match status" value="1"/>
</dbReference>
<dbReference type="EMBL" id="BOMG01000055">
    <property type="protein sequence ID" value="GID56012.1"/>
    <property type="molecule type" value="Genomic_DNA"/>
</dbReference>
<gene>
    <name evidence="5" type="ORF">Aco03nite_044160</name>
</gene>
<sequence length="295" mass="30006">MTNSLLGRLCLAAATGLLATTALAAPAFAAGAGTVQGVFTTAAGAPIDGAMISIWNGDGSDHYQHAWTDAAGHYETTVPAGDFIIAFDNDGLAQWSPGRVDKAAAQVYTVADGATRIVDEQQLPLGTISGVVTDPAGAPASGAHVRSGAVYGSTGSDGSYALTVFAGAHQVSFQASGGSEQWAPRAITPARAGTYTVVAGGNTRLDEQLLGTGTVVGHVTRADGTPLSWGEVVLYQDGTVVRQADTNDDGDYVINSVFAGDYTVAISTRDGARQFVPGIWTVVTDQTLTVDGALA</sequence>
<organism evidence="5 6">
    <name type="scientific">Actinoplanes couchii</name>
    <dbReference type="NCBI Taxonomy" id="403638"/>
    <lineage>
        <taxon>Bacteria</taxon>
        <taxon>Bacillati</taxon>
        <taxon>Actinomycetota</taxon>
        <taxon>Actinomycetes</taxon>
        <taxon>Micromonosporales</taxon>
        <taxon>Micromonosporaceae</taxon>
        <taxon>Actinoplanes</taxon>
    </lineage>
</organism>
<evidence type="ECO:0000256" key="3">
    <source>
        <dbReference type="ARBA" id="ARBA00030238"/>
    </source>
</evidence>
<accession>A0ABQ3XBX2</accession>
<dbReference type="Pfam" id="PF13620">
    <property type="entry name" value="CarboxypepD_reg"/>
    <property type="match status" value="2"/>
</dbReference>
<dbReference type="SUPFAM" id="SSF49452">
    <property type="entry name" value="Starch-binding domain-like"/>
    <property type="match status" value="2"/>
</dbReference>
<dbReference type="Gene3D" id="2.60.40.1120">
    <property type="entry name" value="Carboxypeptidase-like, regulatory domain"/>
    <property type="match status" value="2"/>
</dbReference>